<evidence type="ECO:0000256" key="1">
    <source>
        <dbReference type="SAM" id="MobiDB-lite"/>
    </source>
</evidence>
<dbReference type="InParanoid" id="E3J677"/>
<sequence>MAFAQCMRAHGVTNFPDPDAQGYLTLPQGIDPNTPQFQAAGQACASLLPDAGPGRVTAPQNLAGLAQYATCMQQHGQPISAGANGQLSFDSGVDPNSPQFQAASKACQKLVPAGLPGGAP</sequence>
<dbReference type="KEGG" id="fri:FraEuI1c_1439"/>
<dbReference type="STRING" id="298654.FraEuI1c_1439"/>
<protein>
    <submittedName>
        <fullName evidence="2">Uncharacterized protein</fullName>
    </submittedName>
</protein>
<name>E3J677_PSEI1</name>
<organism evidence="2 3">
    <name type="scientific">Pseudofrankia inefficax (strain DSM 45817 / CECT 9037 / DDB 130130 / EuI1c)</name>
    <name type="common">Frankia inefficax</name>
    <dbReference type="NCBI Taxonomy" id="298654"/>
    <lineage>
        <taxon>Bacteria</taxon>
        <taxon>Bacillati</taxon>
        <taxon>Actinomycetota</taxon>
        <taxon>Actinomycetes</taxon>
        <taxon>Frankiales</taxon>
        <taxon>Frankiaceae</taxon>
        <taxon>Pseudofrankia</taxon>
    </lineage>
</organism>
<accession>E3J677</accession>
<dbReference type="EMBL" id="CP002299">
    <property type="protein sequence ID" value="ADP79504.1"/>
    <property type="molecule type" value="Genomic_DNA"/>
</dbReference>
<keyword evidence="3" id="KW-1185">Reference proteome</keyword>
<dbReference type="Proteomes" id="UP000002484">
    <property type="component" value="Chromosome"/>
</dbReference>
<gene>
    <name evidence="2" type="ordered locus">FraEuI1c_1439</name>
</gene>
<feature type="region of interest" description="Disordered" evidence="1">
    <location>
        <begin position="80"/>
        <end position="105"/>
    </location>
</feature>
<dbReference type="AlphaFoldDB" id="E3J677"/>
<evidence type="ECO:0000313" key="3">
    <source>
        <dbReference type="Proteomes" id="UP000002484"/>
    </source>
</evidence>
<proteinExistence type="predicted"/>
<reference evidence="2 3" key="1">
    <citation type="submission" date="2010-10" db="EMBL/GenBank/DDBJ databases">
        <title>Complete sequence of Frankia sp. EuI1c.</title>
        <authorList>
            <consortium name="US DOE Joint Genome Institute"/>
            <person name="Lucas S."/>
            <person name="Copeland A."/>
            <person name="Lapidus A."/>
            <person name="Cheng J.-F."/>
            <person name="Bruce D."/>
            <person name="Goodwin L."/>
            <person name="Pitluck S."/>
            <person name="Chertkov O."/>
            <person name="Detter J.C."/>
            <person name="Han C."/>
            <person name="Tapia R."/>
            <person name="Land M."/>
            <person name="Hauser L."/>
            <person name="Jeffries C."/>
            <person name="Kyrpides N."/>
            <person name="Ivanova N."/>
            <person name="Mikhailova N."/>
            <person name="Beauchemin N."/>
            <person name="Sen A."/>
            <person name="Sur S.A."/>
            <person name="Gtari M."/>
            <person name="Wall L."/>
            <person name="Tisa L."/>
            <person name="Woyke T."/>
        </authorList>
    </citation>
    <scope>NUCLEOTIDE SEQUENCE [LARGE SCALE GENOMIC DNA]</scope>
    <source>
        <strain evidence="3">DSM 45817 / CECT 9037 / EuI1c</strain>
    </source>
</reference>
<dbReference type="HOGENOM" id="CLU_2046239_0_0_11"/>
<feature type="compositionally biased region" description="Polar residues" evidence="1">
    <location>
        <begin position="80"/>
        <end position="102"/>
    </location>
</feature>
<evidence type="ECO:0000313" key="2">
    <source>
        <dbReference type="EMBL" id="ADP79504.1"/>
    </source>
</evidence>